<dbReference type="Proteomes" id="UP001151760">
    <property type="component" value="Unassembled WGS sequence"/>
</dbReference>
<dbReference type="InterPro" id="IPR001878">
    <property type="entry name" value="Znf_CCHC"/>
</dbReference>
<reference evidence="2" key="2">
    <citation type="submission" date="2022-01" db="EMBL/GenBank/DDBJ databases">
        <authorList>
            <person name="Yamashiro T."/>
            <person name="Shiraishi A."/>
            <person name="Satake H."/>
            <person name="Nakayama K."/>
        </authorList>
    </citation>
    <scope>NUCLEOTIDE SEQUENCE</scope>
</reference>
<sequence>MLDKTMYNSWESRMLLYIKGKKNCRMMLESIKNGPLIYPTIEEEGQIQKKKYVELTKQERLQDDCDAQEKNIVFQGLDVLVFIPGDDPIAYLNKAMAFMSTIVASCFPSTNNQLRTSSNLRNQATIQDAKVNRNGGNTIAGQARVVKCYNCQGEGHMARQYALSQRGQGLQHNLRIIDCHDVQPTIIHNAAFQTDDPDAYDSDCDDISSTKAVLMANLSSYCLDVLSEVAQHDTYQIDMLNQSVQETQNFEQSLTDYVPDNEITSDSNIISYEQYLQQTQNTIVQDSNSFAQQDAMIMSVFEQLKIKALERKIAKRGKFSIDTNLFSRGSNSKGVDFRVTFPRYCVVYAFGISLSCSYTGNAHDGVLVFRGPLRRSVSLKVSRMCVQILASQYVASTILFKAHLLSSHLTPRFFWEVAVLK</sequence>
<evidence type="ECO:0000313" key="2">
    <source>
        <dbReference type="EMBL" id="GJT63378.1"/>
    </source>
</evidence>
<dbReference type="Pfam" id="PF00098">
    <property type="entry name" value="zf-CCHC"/>
    <property type="match status" value="1"/>
</dbReference>
<accession>A0ABQ5FKE8</accession>
<evidence type="ECO:0000259" key="1">
    <source>
        <dbReference type="Pfam" id="PF00098"/>
    </source>
</evidence>
<organism evidence="2 3">
    <name type="scientific">Tanacetum coccineum</name>
    <dbReference type="NCBI Taxonomy" id="301880"/>
    <lineage>
        <taxon>Eukaryota</taxon>
        <taxon>Viridiplantae</taxon>
        <taxon>Streptophyta</taxon>
        <taxon>Embryophyta</taxon>
        <taxon>Tracheophyta</taxon>
        <taxon>Spermatophyta</taxon>
        <taxon>Magnoliopsida</taxon>
        <taxon>eudicotyledons</taxon>
        <taxon>Gunneridae</taxon>
        <taxon>Pentapetalae</taxon>
        <taxon>asterids</taxon>
        <taxon>campanulids</taxon>
        <taxon>Asterales</taxon>
        <taxon>Asteraceae</taxon>
        <taxon>Asteroideae</taxon>
        <taxon>Anthemideae</taxon>
        <taxon>Anthemidinae</taxon>
        <taxon>Tanacetum</taxon>
    </lineage>
</organism>
<reference evidence="2" key="1">
    <citation type="journal article" date="2022" name="Int. J. Mol. Sci.">
        <title>Draft Genome of Tanacetum Coccineum: Genomic Comparison of Closely Related Tanacetum-Family Plants.</title>
        <authorList>
            <person name="Yamashiro T."/>
            <person name="Shiraishi A."/>
            <person name="Nakayama K."/>
            <person name="Satake H."/>
        </authorList>
    </citation>
    <scope>NUCLEOTIDE SEQUENCE</scope>
</reference>
<protein>
    <submittedName>
        <fullName evidence="2">Retrovirus-related pol polyprotein from transposon TNT 1-94</fullName>
    </submittedName>
</protein>
<proteinExistence type="predicted"/>
<comment type="caution">
    <text evidence="2">The sequence shown here is derived from an EMBL/GenBank/DDBJ whole genome shotgun (WGS) entry which is preliminary data.</text>
</comment>
<evidence type="ECO:0000313" key="3">
    <source>
        <dbReference type="Proteomes" id="UP001151760"/>
    </source>
</evidence>
<dbReference type="EMBL" id="BQNB010017456">
    <property type="protein sequence ID" value="GJT63378.1"/>
    <property type="molecule type" value="Genomic_DNA"/>
</dbReference>
<feature type="domain" description="CCHC-type" evidence="1">
    <location>
        <begin position="147"/>
        <end position="160"/>
    </location>
</feature>
<gene>
    <name evidence="2" type="ORF">Tco_1006911</name>
</gene>
<name>A0ABQ5FKE8_9ASTR</name>
<keyword evidence="3" id="KW-1185">Reference proteome</keyword>